<feature type="region of interest" description="Disordered" evidence="1">
    <location>
        <begin position="1"/>
        <end position="29"/>
    </location>
</feature>
<name>A0A5B7JD45_PORTR</name>
<proteinExistence type="predicted"/>
<evidence type="ECO:0000313" key="3">
    <source>
        <dbReference type="Proteomes" id="UP000324222"/>
    </source>
</evidence>
<sequence length="59" mass="6055">MAGPESSTATHKDCHQQPPNTPSVTPSVTVASFPPLTSLLRFSLFSPSSSCSSSSSSSL</sequence>
<gene>
    <name evidence="2" type="ORF">E2C01_087670</name>
</gene>
<keyword evidence="3" id="KW-1185">Reference proteome</keyword>
<evidence type="ECO:0000256" key="1">
    <source>
        <dbReference type="SAM" id="MobiDB-lite"/>
    </source>
</evidence>
<reference evidence="2 3" key="1">
    <citation type="submission" date="2019-05" db="EMBL/GenBank/DDBJ databases">
        <title>Another draft genome of Portunus trituberculatus and its Hox gene families provides insights of decapod evolution.</title>
        <authorList>
            <person name="Jeong J.-H."/>
            <person name="Song I."/>
            <person name="Kim S."/>
            <person name="Choi T."/>
            <person name="Kim D."/>
            <person name="Ryu S."/>
            <person name="Kim W."/>
        </authorList>
    </citation>
    <scope>NUCLEOTIDE SEQUENCE [LARGE SCALE GENOMIC DNA]</scope>
    <source>
        <tissue evidence="2">Muscle</tissue>
    </source>
</reference>
<comment type="caution">
    <text evidence="2">The sequence shown here is derived from an EMBL/GenBank/DDBJ whole genome shotgun (WGS) entry which is preliminary data.</text>
</comment>
<dbReference type="Proteomes" id="UP000324222">
    <property type="component" value="Unassembled WGS sequence"/>
</dbReference>
<organism evidence="2 3">
    <name type="scientific">Portunus trituberculatus</name>
    <name type="common">Swimming crab</name>
    <name type="synonym">Neptunus trituberculatus</name>
    <dbReference type="NCBI Taxonomy" id="210409"/>
    <lineage>
        <taxon>Eukaryota</taxon>
        <taxon>Metazoa</taxon>
        <taxon>Ecdysozoa</taxon>
        <taxon>Arthropoda</taxon>
        <taxon>Crustacea</taxon>
        <taxon>Multicrustacea</taxon>
        <taxon>Malacostraca</taxon>
        <taxon>Eumalacostraca</taxon>
        <taxon>Eucarida</taxon>
        <taxon>Decapoda</taxon>
        <taxon>Pleocyemata</taxon>
        <taxon>Brachyura</taxon>
        <taxon>Eubrachyura</taxon>
        <taxon>Portunoidea</taxon>
        <taxon>Portunidae</taxon>
        <taxon>Portuninae</taxon>
        <taxon>Portunus</taxon>
    </lineage>
</organism>
<protein>
    <submittedName>
        <fullName evidence="2">Uncharacterized protein</fullName>
    </submittedName>
</protein>
<accession>A0A5B7JD45</accession>
<evidence type="ECO:0000313" key="2">
    <source>
        <dbReference type="EMBL" id="MPC92575.1"/>
    </source>
</evidence>
<dbReference type="AlphaFoldDB" id="A0A5B7JD45"/>
<dbReference type="EMBL" id="VSRR010091751">
    <property type="protein sequence ID" value="MPC92575.1"/>
    <property type="molecule type" value="Genomic_DNA"/>
</dbReference>